<dbReference type="Gene3D" id="3.40.50.300">
    <property type="entry name" value="P-loop containing nucleotide triphosphate hydrolases"/>
    <property type="match status" value="1"/>
</dbReference>
<proteinExistence type="predicted"/>
<evidence type="ECO:0000313" key="2">
    <source>
        <dbReference type="Proteomes" id="UP000005237"/>
    </source>
</evidence>
<dbReference type="AlphaFoldDB" id="A0A8R1E847"/>
<reference evidence="2" key="1">
    <citation type="submission" date="2010-08" db="EMBL/GenBank/DDBJ databases">
        <authorList>
            <consortium name="Caenorhabditis japonica Sequencing Consortium"/>
            <person name="Wilson R.K."/>
        </authorList>
    </citation>
    <scope>NUCLEOTIDE SEQUENCE [LARGE SCALE GENOMIC DNA]</scope>
    <source>
        <strain evidence="2">DF5081</strain>
    </source>
</reference>
<organism evidence="1 2">
    <name type="scientific">Caenorhabditis japonica</name>
    <dbReference type="NCBI Taxonomy" id="281687"/>
    <lineage>
        <taxon>Eukaryota</taxon>
        <taxon>Metazoa</taxon>
        <taxon>Ecdysozoa</taxon>
        <taxon>Nematoda</taxon>
        <taxon>Chromadorea</taxon>
        <taxon>Rhabditida</taxon>
        <taxon>Rhabditina</taxon>
        <taxon>Rhabditomorpha</taxon>
        <taxon>Rhabditoidea</taxon>
        <taxon>Rhabditidae</taxon>
        <taxon>Peloderinae</taxon>
        <taxon>Caenorhabditis</taxon>
    </lineage>
</organism>
<dbReference type="Proteomes" id="UP000005237">
    <property type="component" value="Unassembled WGS sequence"/>
</dbReference>
<dbReference type="EnsemblMetazoa" id="CJA22967.1">
    <property type="protein sequence ID" value="CJA22967.1"/>
    <property type="gene ID" value="WBGene00178539"/>
</dbReference>
<dbReference type="InterPro" id="IPR027417">
    <property type="entry name" value="P-loop_NTPase"/>
</dbReference>
<evidence type="ECO:0000313" key="1">
    <source>
        <dbReference type="EnsemblMetazoa" id="CJA22967.1"/>
    </source>
</evidence>
<reference evidence="1" key="2">
    <citation type="submission" date="2022-06" db="UniProtKB">
        <authorList>
            <consortium name="EnsemblMetazoa"/>
        </authorList>
    </citation>
    <scope>IDENTIFICATION</scope>
    <source>
        <strain evidence="1">DF5081</strain>
    </source>
</reference>
<name>A0A8R1E847_CAEJA</name>
<accession>A0A8R1E847</accession>
<keyword evidence="2" id="KW-1185">Reference proteome</keyword>
<protein>
    <recommendedName>
        <fullName evidence="3">DNA mismatch repair proteins mutS family domain-containing protein</fullName>
    </recommendedName>
</protein>
<evidence type="ECO:0008006" key="3">
    <source>
        <dbReference type="Google" id="ProtNLM"/>
    </source>
</evidence>
<sequence length="91" mass="10290">KCIVDKENNEDPTMEDVTFLYELESGICPKSYGFYAAKLAGIDHEVVRKAYAESNKFASNLSIDLKIRKLVECARDESIDVGELRKMIEAI</sequence>